<keyword evidence="2" id="KW-1133">Transmembrane helix</keyword>
<dbReference type="EMBL" id="JAFIQS010000005">
    <property type="protein sequence ID" value="KAG5168642.1"/>
    <property type="molecule type" value="Genomic_DNA"/>
</dbReference>
<keyword evidence="2" id="KW-0812">Transmembrane</keyword>
<keyword evidence="2" id="KW-0472">Membrane</keyword>
<reference evidence="3" key="1">
    <citation type="submission" date="2021-02" db="EMBL/GenBank/DDBJ databases">
        <title>Psilocybe cubensis genome.</title>
        <authorList>
            <person name="Mckernan K.J."/>
            <person name="Crawford S."/>
            <person name="Trippe A."/>
            <person name="Kane L.T."/>
            <person name="Mclaughlin S."/>
        </authorList>
    </citation>
    <scope>NUCLEOTIDE SEQUENCE [LARGE SCALE GENOMIC DNA]</scope>
    <source>
        <strain evidence="3">MGC-MH-2018</strain>
    </source>
</reference>
<protein>
    <submittedName>
        <fullName evidence="3">Uncharacterized protein</fullName>
    </submittedName>
</protein>
<feature type="transmembrane region" description="Helical" evidence="2">
    <location>
        <begin position="55"/>
        <end position="77"/>
    </location>
</feature>
<evidence type="ECO:0000313" key="3">
    <source>
        <dbReference type="EMBL" id="KAG5168642.1"/>
    </source>
</evidence>
<feature type="transmembrane region" description="Helical" evidence="2">
    <location>
        <begin position="139"/>
        <end position="166"/>
    </location>
</feature>
<sequence>MVSRRQREYTNLNVLGDLGYPVWFSTTISLLQDLIFIVSDTLLIWRCFHVWQGSLGIVVIPSLLFLAESALTIVNAVYQSSSPFLTSSTKAALENHITTALSLVSLCTTVTATFLIGYKIHSAAQDIGRQSAVTRYGRIANTVIESSAVYALALFLFALTTVVPLFYPLWSPAVQVKYYVDVVTGVVSGLAPTVMVLRLALPGVSNSPSMPTLSQISGLGTSAQRGRSCNDGTDAPSEQR</sequence>
<dbReference type="AlphaFoldDB" id="A0A8H7XXI7"/>
<feature type="transmembrane region" description="Helical" evidence="2">
    <location>
        <begin position="178"/>
        <end position="201"/>
    </location>
</feature>
<feature type="region of interest" description="Disordered" evidence="1">
    <location>
        <begin position="218"/>
        <end position="240"/>
    </location>
</feature>
<evidence type="ECO:0000256" key="1">
    <source>
        <dbReference type="SAM" id="MobiDB-lite"/>
    </source>
</evidence>
<dbReference type="OrthoDB" id="2873242at2759"/>
<accession>A0A8H7XXI7</accession>
<proteinExistence type="predicted"/>
<gene>
    <name evidence="3" type="ORF">JR316_005194</name>
</gene>
<feature type="transmembrane region" description="Helical" evidence="2">
    <location>
        <begin position="97"/>
        <end position="118"/>
    </location>
</feature>
<organism evidence="3">
    <name type="scientific">Psilocybe cubensis</name>
    <name type="common">Psychedelic mushroom</name>
    <name type="synonym">Stropharia cubensis</name>
    <dbReference type="NCBI Taxonomy" id="181762"/>
    <lineage>
        <taxon>Eukaryota</taxon>
        <taxon>Fungi</taxon>
        <taxon>Dikarya</taxon>
        <taxon>Basidiomycota</taxon>
        <taxon>Agaricomycotina</taxon>
        <taxon>Agaricomycetes</taxon>
        <taxon>Agaricomycetidae</taxon>
        <taxon>Agaricales</taxon>
        <taxon>Agaricineae</taxon>
        <taxon>Strophariaceae</taxon>
        <taxon>Psilocybe</taxon>
    </lineage>
</organism>
<name>A0A8H7XXI7_PSICU</name>
<comment type="caution">
    <text evidence="3">The sequence shown here is derived from an EMBL/GenBank/DDBJ whole genome shotgun (WGS) entry which is preliminary data.</text>
</comment>
<evidence type="ECO:0000256" key="2">
    <source>
        <dbReference type="SAM" id="Phobius"/>
    </source>
</evidence>